<sequence>MVTTVSSTSTSAATPGNTAQTPSVWLGCMAHYNAGYLVGDWYDAAEASTVTVAELHRGTGLSPAGCEELWCYDTEYMLVDREMSPHEAQQQAEALFAVDEHLRPALRAWVASGDYVAEGDGRSDVPALGDFHDRYCGNWDSFEEYAADLVDSTGMLQGVPEEVAQHFDWKSHARELVHDYAVLDAQAPASGVYVFRSC</sequence>
<reference evidence="1 2" key="1">
    <citation type="submission" date="2019-06" db="EMBL/GenBank/DDBJ databases">
        <title>Sequencing the genomes of 1000 actinobacteria strains.</title>
        <authorList>
            <person name="Klenk H.-P."/>
        </authorList>
    </citation>
    <scope>NUCLEOTIDE SEQUENCE [LARGE SCALE GENOMIC DNA]</scope>
    <source>
        <strain evidence="1 2">DSM 8803</strain>
    </source>
</reference>
<dbReference type="Pfam" id="PF07275">
    <property type="entry name" value="ArdA"/>
    <property type="match status" value="1"/>
</dbReference>
<proteinExistence type="predicted"/>
<dbReference type="AlphaFoldDB" id="A0A542Y3T3"/>
<name>A0A542Y3T3_9MICO</name>
<evidence type="ECO:0000313" key="1">
    <source>
        <dbReference type="EMBL" id="TQL42721.1"/>
    </source>
</evidence>
<protein>
    <submittedName>
        <fullName evidence="1">Antirestriction protein</fullName>
    </submittedName>
</protein>
<gene>
    <name evidence="1" type="ORF">FB468_0726</name>
</gene>
<dbReference type="Gene3D" id="3.10.20.480">
    <property type="entry name" value="Antirestriction protein ArdA, domain 1"/>
    <property type="match status" value="1"/>
</dbReference>
<dbReference type="InterPro" id="IPR041895">
    <property type="entry name" value="ArdA_dom1"/>
</dbReference>
<dbReference type="InterPro" id="IPR041893">
    <property type="entry name" value="ArdA_dom3"/>
</dbReference>
<dbReference type="InterPro" id="IPR009899">
    <property type="entry name" value="ArdA"/>
</dbReference>
<keyword evidence="2" id="KW-1185">Reference proteome</keyword>
<evidence type="ECO:0000313" key="2">
    <source>
        <dbReference type="Proteomes" id="UP000319094"/>
    </source>
</evidence>
<dbReference type="RefSeq" id="WP_141886134.1">
    <property type="nucleotide sequence ID" value="NZ_BAAAUY010000013.1"/>
</dbReference>
<dbReference type="Gene3D" id="1.10.10.1190">
    <property type="entry name" value="Antirestriction protein ArdA, domain 3"/>
    <property type="match status" value="1"/>
</dbReference>
<accession>A0A542Y3T3</accession>
<dbReference type="OrthoDB" id="944647at2"/>
<organism evidence="1 2">
    <name type="scientific">Leucobacter komagatae</name>
    <dbReference type="NCBI Taxonomy" id="55969"/>
    <lineage>
        <taxon>Bacteria</taxon>
        <taxon>Bacillati</taxon>
        <taxon>Actinomycetota</taxon>
        <taxon>Actinomycetes</taxon>
        <taxon>Micrococcales</taxon>
        <taxon>Microbacteriaceae</taxon>
        <taxon>Leucobacter</taxon>
    </lineage>
</organism>
<dbReference type="EMBL" id="VFON01000001">
    <property type="protein sequence ID" value="TQL42721.1"/>
    <property type="molecule type" value="Genomic_DNA"/>
</dbReference>
<comment type="caution">
    <text evidence="1">The sequence shown here is derived from an EMBL/GenBank/DDBJ whole genome shotgun (WGS) entry which is preliminary data.</text>
</comment>
<dbReference type="Proteomes" id="UP000319094">
    <property type="component" value="Unassembled WGS sequence"/>
</dbReference>
<dbReference type="STRING" id="55969.SD72_01045"/>